<comment type="caution">
    <text evidence="2">The sequence shown here is derived from an EMBL/GenBank/DDBJ whole genome shotgun (WGS) entry which is preliminary data.</text>
</comment>
<dbReference type="EMBL" id="LCCZ01000037">
    <property type="protein sequence ID" value="KKS42730.1"/>
    <property type="molecule type" value="Genomic_DNA"/>
</dbReference>
<accession>A0A0G0Z1S4</accession>
<keyword evidence="1" id="KW-0812">Transmembrane</keyword>
<evidence type="ECO:0000313" key="3">
    <source>
        <dbReference type="Proteomes" id="UP000034875"/>
    </source>
</evidence>
<dbReference type="AlphaFoldDB" id="A0A0G0Z1S4"/>
<keyword evidence="1" id="KW-0472">Membrane</keyword>
<keyword evidence="1" id="KW-1133">Transmembrane helix</keyword>
<sequence length="180" mass="20121">MKNVFNNFRALFKTIKNERHLIISGLLLVIIPAATIFNTWFIVRGVKSDVNIELARLGDQIANIIERSIRDSLSNPGAIDAIIGDIVRENDEIESIDVLVPIIENSNINFKIISSLESADKGKISDSRYNLPVWNEDRSIRYSSTSTALSIENQANKDPKKQFLIVVSPMHDVFGAKLGL</sequence>
<name>A0A0G0Z1S4_9BACT</name>
<reference evidence="2 3" key="1">
    <citation type="journal article" date="2015" name="Nature">
        <title>rRNA introns, odd ribosomes, and small enigmatic genomes across a large radiation of phyla.</title>
        <authorList>
            <person name="Brown C.T."/>
            <person name="Hug L.A."/>
            <person name="Thomas B.C."/>
            <person name="Sharon I."/>
            <person name="Castelle C.J."/>
            <person name="Singh A."/>
            <person name="Wilkins M.J."/>
            <person name="Williams K.H."/>
            <person name="Banfield J.F."/>
        </authorList>
    </citation>
    <scope>NUCLEOTIDE SEQUENCE [LARGE SCALE GENOMIC DNA]</scope>
</reference>
<dbReference type="Proteomes" id="UP000034875">
    <property type="component" value="Unassembled WGS sequence"/>
</dbReference>
<evidence type="ECO:0000256" key="1">
    <source>
        <dbReference type="SAM" id="Phobius"/>
    </source>
</evidence>
<organism evidence="2 3">
    <name type="scientific">candidate division CPR1 bacterium GW2011_GWA2_42_17</name>
    <dbReference type="NCBI Taxonomy" id="1618341"/>
    <lineage>
        <taxon>Bacteria</taxon>
        <taxon>candidate division CPR1</taxon>
    </lineage>
</organism>
<feature type="non-terminal residue" evidence="2">
    <location>
        <position position="180"/>
    </location>
</feature>
<proteinExistence type="predicted"/>
<gene>
    <name evidence="2" type="ORF">UV05_C0037G0010</name>
</gene>
<feature type="transmembrane region" description="Helical" evidence="1">
    <location>
        <begin position="21"/>
        <end position="43"/>
    </location>
</feature>
<protein>
    <submittedName>
        <fullName evidence="2">Uncharacterized protein</fullName>
    </submittedName>
</protein>
<evidence type="ECO:0000313" key="2">
    <source>
        <dbReference type="EMBL" id="KKS42730.1"/>
    </source>
</evidence>